<evidence type="ECO:0000256" key="2">
    <source>
        <dbReference type="ARBA" id="ARBA00023008"/>
    </source>
</evidence>
<dbReference type="OrthoDB" id="9811998at2"/>
<dbReference type="PANTHER" id="PTHR12151">
    <property type="entry name" value="ELECTRON TRANSPORT PROTIN SCO1/SENC FAMILY MEMBER"/>
    <property type="match status" value="1"/>
</dbReference>
<feature type="disulfide bond" description="Redox-active" evidence="4">
    <location>
        <begin position="79"/>
        <end position="83"/>
    </location>
</feature>
<gene>
    <name evidence="6" type="ORF">CUC15_08410</name>
</gene>
<protein>
    <submittedName>
        <fullName evidence="6">Cytochrome c oxidase assembly protein</fullName>
    </submittedName>
</protein>
<comment type="similarity">
    <text evidence="1">Belongs to the SCO1/2 family.</text>
</comment>
<keyword evidence="7" id="KW-1185">Reference proteome</keyword>
<name>A0A345PG06_9BACI</name>
<reference evidence="7" key="1">
    <citation type="submission" date="2017-11" db="EMBL/GenBank/DDBJ databases">
        <authorList>
            <person name="Zhu W."/>
        </authorList>
    </citation>
    <scope>NUCLEOTIDE SEQUENCE [LARGE SCALE GENOMIC DNA]</scope>
    <source>
        <strain evidence="7">160</strain>
    </source>
</reference>
<evidence type="ECO:0000256" key="1">
    <source>
        <dbReference type="ARBA" id="ARBA00010996"/>
    </source>
</evidence>
<feature type="binding site" evidence="3">
    <location>
        <position position="79"/>
    </location>
    <ligand>
        <name>Cu cation</name>
        <dbReference type="ChEBI" id="CHEBI:23378"/>
    </ligand>
</feature>
<feature type="binding site" evidence="3">
    <location>
        <position position="83"/>
    </location>
    <ligand>
        <name>Cu cation</name>
        <dbReference type="ChEBI" id="CHEBI:23378"/>
    </ligand>
</feature>
<dbReference type="EMBL" id="CP024848">
    <property type="protein sequence ID" value="AXI08936.1"/>
    <property type="molecule type" value="Genomic_DNA"/>
</dbReference>
<dbReference type="KEGG" id="ocn:CUC15_08410"/>
<evidence type="ECO:0000256" key="3">
    <source>
        <dbReference type="PIRSR" id="PIRSR603782-1"/>
    </source>
</evidence>
<proteinExistence type="inferred from homology"/>
<feature type="binding site" evidence="3">
    <location>
        <position position="170"/>
    </location>
    <ligand>
        <name>Cu cation</name>
        <dbReference type="ChEBI" id="CHEBI:23378"/>
    </ligand>
</feature>
<dbReference type="InterPro" id="IPR003782">
    <property type="entry name" value="SCO1/SenC"/>
</dbReference>
<evidence type="ECO:0000256" key="4">
    <source>
        <dbReference type="PIRSR" id="PIRSR603782-2"/>
    </source>
</evidence>
<feature type="domain" description="Thioredoxin" evidence="5">
    <location>
        <begin position="41"/>
        <end position="206"/>
    </location>
</feature>
<dbReference type="PANTHER" id="PTHR12151:SF25">
    <property type="entry name" value="LINALOOL DEHYDRATASE_ISOMERASE DOMAIN-CONTAINING PROTEIN"/>
    <property type="match status" value="1"/>
</dbReference>
<dbReference type="SUPFAM" id="SSF52833">
    <property type="entry name" value="Thioredoxin-like"/>
    <property type="match status" value="1"/>
</dbReference>
<accession>A0A345PG06</accession>
<dbReference type="InterPro" id="IPR036249">
    <property type="entry name" value="Thioredoxin-like_sf"/>
</dbReference>
<dbReference type="PROSITE" id="PS51257">
    <property type="entry name" value="PROKAR_LIPOPROTEIN"/>
    <property type="match status" value="1"/>
</dbReference>
<dbReference type="Pfam" id="PF02630">
    <property type="entry name" value="SCO1-SenC"/>
    <property type="match status" value="1"/>
</dbReference>
<dbReference type="PROSITE" id="PS51352">
    <property type="entry name" value="THIOREDOXIN_2"/>
    <property type="match status" value="1"/>
</dbReference>
<dbReference type="Gene3D" id="3.40.30.10">
    <property type="entry name" value="Glutaredoxin"/>
    <property type="match status" value="1"/>
</dbReference>
<dbReference type="CDD" id="cd02968">
    <property type="entry name" value="SCO"/>
    <property type="match status" value="1"/>
</dbReference>
<keyword evidence="3" id="KW-0479">Metal-binding</keyword>
<dbReference type="GO" id="GO:0046872">
    <property type="term" value="F:metal ion binding"/>
    <property type="evidence" value="ECO:0007669"/>
    <property type="project" value="UniProtKB-KW"/>
</dbReference>
<dbReference type="Proteomes" id="UP000253908">
    <property type="component" value="Chromosome"/>
</dbReference>
<evidence type="ECO:0000313" key="7">
    <source>
        <dbReference type="Proteomes" id="UP000253908"/>
    </source>
</evidence>
<keyword evidence="4" id="KW-1015">Disulfide bond</keyword>
<sequence>MRLGLPLVNNQERKVNLNRLKLFILFVLLFLAACDEYAIETNMSEEIDSFEYTTQDNETLSLNDLEGNWWVADFIFTNCTTVCLPMTYNMATLQDKLAEEDIDVKLVSFSIDPERDSPDVLKKYGQGYDADFTNWSFLTGYDFETIKEFSITSFKNIVAPPPTGDDQVIHGTLFFLVSPEGEVIKNYSGVDAGSVDQIVEDLKQVQ</sequence>
<evidence type="ECO:0000313" key="6">
    <source>
        <dbReference type="EMBL" id="AXI08936.1"/>
    </source>
</evidence>
<dbReference type="AlphaFoldDB" id="A0A345PG06"/>
<evidence type="ECO:0000259" key="5">
    <source>
        <dbReference type="PROSITE" id="PS51352"/>
    </source>
</evidence>
<organism evidence="6 7">
    <name type="scientific">Oceanobacillus zhaokaii</name>
    <dbReference type="NCBI Taxonomy" id="2052660"/>
    <lineage>
        <taxon>Bacteria</taxon>
        <taxon>Bacillati</taxon>
        <taxon>Bacillota</taxon>
        <taxon>Bacilli</taxon>
        <taxon>Bacillales</taxon>
        <taxon>Bacillaceae</taxon>
        <taxon>Oceanobacillus</taxon>
    </lineage>
</organism>
<dbReference type="InterPro" id="IPR013766">
    <property type="entry name" value="Thioredoxin_domain"/>
</dbReference>
<keyword evidence="2 3" id="KW-0186">Copper</keyword>